<accession>A0A4Y7INR4</accession>
<evidence type="ECO:0000313" key="1">
    <source>
        <dbReference type="EMBL" id="RZC49361.1"/>
    </source>
</evidence>
<organism evidence="1 2">
    <name type="scientific">Papaver somniferum</name>
    <name type="common">Opium poppy</name>
    <dbReference type="NCBI Taxonomy" id="3469"/>
    <lineage>
        <taxon>Eukaryota</taxon>
        <taxon>Viridiplantae</taxon>
        <taxon>Streptophyta</taxon>
        <taxon>Embryophyta</taxon>
        <taxon>Tracheophyta</taxon>
        <taxon>Spermatophyta</taxon>
        <taxon>Magnoliopsida</taxon>
        <taxon>Ranunculales</taxon>
        <taxon>Papaveraceae</taxon>
        <taxon>Papaveroideae</taxon>
        <taxon>Papaver</taxon>
    </lineage>
</organism>
<dbReference type="AlphaFoldDB" id="A0A4Y7INR4"/>
<dbReference type="Gramene" id="RZC49361">
    <property type="protein sequence ID" value="RZC49361"/>
    <property type="gene ID" value="C5167_017781"/>
</dbReference>
<protein>
    <submittedName>
        <fullName evidence="1">Uncharacterized protein</fullName>
    </submittedName>
</protein>
<reference evidence="1 2" key="1">
    <citation type="journal article" date="2018" name="Science">
        <title>The opium poppy genome and morphinan production.</title>
        <authorList>
            <person name="Guo L."/>
            <person name="Winzer T."/>
            <person name="Yang X."/>
            <person name="Li Y."/>
            <person name="Ning Z."/>
            <person name="He Z."/>
            <person name="Teodor R."/>
            <person name="Lu Y."/>
            <person name="Bowser T.A."/>
            <person name="Graham I.A."/>
            <person name="Ye K."/>
        </authorList>
    </citation>
    <scope>NUCLEOTIDE SEQUENCE [LARGE SCALE GENOMIC DNA]</scope>
    <source>
        <strain evidence="2">cv. HN1</strain>
        <tissue evidence="1">Leaves</tissue>
    </source>
</reference>
<dbReference type="Proteomes" id="UP000316621">
    <property type="component" value="Chromosome 2"/>
</dbReference>
<sequence length="127" mass="15107">MSIHHQRHQLPYCCYFWWWCEDSKKKISSALLGPINNNATTSDAAMEWNRRSRLKTLYLSLPENLSLNSDRKYRLVPEPYLVPYVYRMVPEPRYKVQVPVQNFGTEPREVQVLGLGRNRSEPYRVHP</sequence>
<evidence type="ECO:0000313" key="2">
    <source>
        <dbReference type="Proteomes" id="UP000316621"/>
    </source>
</evidence>
<dbReference type="EMBL" id="CM010716">
    <property type="protein sequence ID" value="RZC49361.1"/>
    <property type="molecule type" value="Genomic_DNA"/>
</dbReference>
<proteinExistence type="predicted"/>
<gene>
    <name evidence="1" type="ORF">C5167_017781</name>
</gene>
<keyword evidence="2" id="KW-1185">Reference proteome</keyword>
<name>A0A4Y7INR4_PAPSO</name>